<dbReference type="PANTHER" id="PTHR43428:SF1">
    <property type="entry name" value="ARSENATE REDUCTASE"/>
    <property type="match status" value="1"/>
</dbReference>
<evidence type="ECO:0000313" key="3">
    <source>
        <dbReference type="EMBL" id="PPF63610.1"/>
    </source>
</evidence>
<dbReference type="Proteomes" id="UP000239241">
    <property type="component" value="Unassembled WGS sequence"/>
</dbReference>
<dbReference type="InterPro" id="IPR023485">
    <property type="entry name" value="Ptyr_pPase"/>
</dbReference>
<dbReference type="EMBL" id="PSXY01000041">
    <property type="protein sequence ID" value="PPF63610.1"/>
    <property type="molecule type" value="Genomic_DNA"/>
</dbReference>
<organism evidence="3 4">
    <name type="scientific">Clavibacter michiganensis</name>
    <dbReference type="NCBI Taxonomy" id="28447"/>
    <lineage>
        <taxon>Bacteria</taxon>
        <taxon>Bacillati</taxon>
        <taxon>Actinomycetota</taxon>
        <taxon>Actinomycetes</taxon>
        <taxon>Micrococcales</taxon>
        <taxon>Microbacteriaceae</taxon>
        <taxon>Clavibacter</taxon>
    </lineage>
</organism>
<dbReference type="GO" id="GO:0046685">
    <property type="term" value="P:response to arsenic-containing substance"/>
    <property type="evidence" value="ECO:0007669"/>
    <property type="project" value="UniProtKB-KW"/>
</dbReference>
<protein>
    <submittedName>
        <fullName evidence="3">Phosphatase</fullName>
    </submittedName>
</protein>
<comment type="caution">
    <text evidence="3">The sequence shown here is derived from an EMBL/GenBank/DDBJ whole genome shotgun (WGS) entry which is preliminary data.</text>
</comment>
<dbReference type="InterPro" id="IPR036196">
    <property type="entry name" value="Ptyr_pPase_sf"/>
</dbReference>
<proteinExistence type="predicted"/>
<dbReference type="AlphaFoldDB" id="A0A2S5VL65"/>
<feature type="domain" description="Phosphotyrosine protein phosphatase I" evidence="2">
    <location>
        <begin position="4"/>
        <end position="132"/>
    </location>
</feature>
<accession>A0A2S5VL65</accession>
<evidence type="ECO:0000259" key="2">
    <source>
        <dbReference type="SMART" id="SM00226"/>
    </source>
</evidence>
<dbReference type="SUPFAM" id="SSF52788">
    <property type="entry name" value="Phosphotyrosine protein phosphatases I"/>
    <property type="match status" value="1"/>
</dbReference>
<reference evidence="3 4" key="1">
    <citation type="submission" date="2018-02" db="EMBL/GenBank/DDBJ databases">
        <title>Bacteriophage NCPPB3778 and a type I-E CRISPR drive the evolution of the US Biological Select Agent, Rathayibacter toxicus.</title>
        <authorList>
            <person name="Davis E.W.II."/>
            <person name="Tabima J.F."/>
            <person name="Weisberg A.J."/>
            <person name="Lopes L.D."/>
            <person name="Wiseman M.S."/>
            <person name="Wiseman M.S."/>
            <person name="Pupko T."/>
            <person name="Belcher M.S."/>
            <person name="Sechler A.J."/>
            <person name="Tancos M.A."/>
            <person name="Schroeder B.K."/>
            <person name="Murray T.D."/>
            <person name="Luster D.G."/>
            <person name="Schneider W.L."/>
            <person name="Rogers E."/>
            <person name="Andreote F.D."/>
            <person name="Grunwald N.J."/>
            <person name="Putnam M.L."/>
            <person name="Chang J.H."/>
        </authorList>
    </citation>
    <scope>NUCLEOTIDE SEQUENCE [LARGE SCALE GENOMIC DNA]</scope>
    <source>
        <strain evidence="3 4">AY1B3</strain>
    </source>
</reference>
<evidence type="ECO:0000256" key="1">
    <source>
        <dbReference type="ARBA" id="ARBA00022849"/>
    </source>
</evidence>
<dbReference type="Pfam" id="PF01451">
    <property type="entry name" value="LMWPc"/>
    <property type="match status" value="1"/>
</dbReference>
<dbReference type="Gene3D" id="3.40.50.2300">
    <property type="match status" value="1"/>
</dbReference>
<sequence>MPHPHVVFVCARNGGKSQLAAALLRYSAGDAMHVASAGTDPGSSLNALAVESLAELGIDVGDEHPKPLTDDMVRAADLVVVLGAEAHVDGDQGVAVETWITDEPSERGIEGMERMRLVRDDIRARVEELRARLGGEAAAG</sequence>
<name>A0A2S5VL65_9MICO</name>
<evidence type="ECO:0000313" key="4">
    <source>
        <dbReference type="Proteomes" id="UP000239241"/>
    </source>
</evidence>
<gene>
    <name evidence="3" type="ORF">C5E16_15150</name>
</gene>
<dbReference type="PANTHER" id="PTHR43428">
    <property type="entry name" value="ARSENATE REDUCTASE"/>
    <property type="match status" value="1"/>
</dbReference>
<keyword evidence="1" id="KW-0059">Arsenical resistance</keyword>
<dbReference type="RefSeq" id="WP_104291336.1">
    <property type="nucleotide sequence ID" value="NZ_PSXY01000041.1"/>
</dbReference>
<dbReference type="SMART" id="SM00226">
    <property type="entry name" value="LMWPc"/>
    <property type="match status" value="1"/>
</dbReference>